<reference evidence="1 2" key="1">
    <citation type="journal article" date="2019" name="Syst. Appl. Microbiol.">
        <title>Microvirga tunisiensis sp. nov., a root nodule symbiotic bacterium isolated from Lupinus micranthus and L. luteus grown in Northern Tunisia.</title>
        <authorList>
            <person name="Msaddak A."/>
            <person name="Rejili M."/>
            <person name="Duran D."/>
            <person name="Mars M."/>
            <person name="Palacios J.M."/>
            <person name="Ruiz-Argueso T."/>
            <person name="Rey L."/>
            <person name="Imperial J."/>
        </authorList>
    </citation>
    <scope>NUCLEOTIDE SEQUENCE [LARGE SCALE GENOMIC DNA]</scope>
    <source>
        <strain evidence="1 2">Lmie10</strain>
    </source>
</reference>
<dbReference type="Proteomes" id="UP000403266">
    <property type="component" value="Unassembled WGS sequence"/>
</dbReference>
<dbReference type="RefSeq" id="WP_152715363.1">
    <property type="nucleotide sequence ID" value="NZ_VOSJ01000089.1"/>
</dbReference>
<name>A0A5N7MPM5_9HYPH</name>
<proteinExistence type="predicted"/>
<evidence type="ECO:0000313" key="1">
    <source>
        <dbReference type="EMBL" id="MPR28798.1"/>
    </source>
</evidence>
<keyword evidence="2" id="KW-1185">Reference proteome</keyword>
<organism evidence="1 2">
    <name type="scientific">Microvirga tunisiensis</name>
    <dbReference type="NCBI Taxonomy" id="2108360"/>
    <lineage>
        <taxon>Bacteria</taxon>
        <taxon>Pseudomonadati</taxon>
        <taxon>Pseudomonadota</taxon>
        <taxon>Alphaproteobacteria</taxon>
        <taxon>Hyphomicrobiales</taxon>
        <taxon>Methylobacteriaceae</taxon>
        <taxon>Microvirga</taxon>
    </lineage>
</organism>
<dbReference type="EMBL" id="VOSK01000172">
    <property type="protein sequence ID" value="MPR28798.1"/>
    <property type="molecule type" value="Genomic_DNA"/>
</dbReference>
<evidence type="ECO:0000313" key="2">
    <source>
        <dbReference type="Proteomes" id="UP000403266"/>
    </source>
</evidence>
<sequence>MSLQQYVEDLCLSALWSGGYEVTRDTRSRIQQSLSGRSFKDSSDRILAEGAKGVLQEIGYSVLGDDDTSRLLPPCPTPTPAYALVQDDTDPRPGHAVKLRNAWCGAEAGRVGALSGTIAHRQKGYTIGFPSSLFQDDEVVSISNGGPVSILYLDISKLTRTPQRVDVRRWRWRTGMAQGHSAVSYVINVPLWIWSGSEADFLDSRMAEIA</sequence>
<gene>
    <name evidence="1" type="ORF">FS320_27590</name>
</gene>
<dbReference type="AlphaFoldDB" id="A0A5N7MPM5"/>
<accession>A0A5N7MPM5</accession>
<comment type="caution">
    <text evidence="1">The sequence shown here is derived from an EMBL/GenBank/DDBJ whole genome shotgun (WGS) entry which is preliminary data.</text>
</comment>
<protein>
    <submittedName>
        <fullName evidence="1">Uncharacterized protein</fullName>
    </submittedName>
</protein>